<evidence type="ECO:0000313" key="2">
    <source>
        <dbReference type="Proteomes" id="UP000076154"/>
    </source>
</evidence>
<accession>A0A369KG24</accession>
<proteinExistence type="predicted"/>
<dbReference type="InParanoid" id="A0A369KG24"/>
<sequence length="299" mass="32193">MANIHGLYKIENASFGYIGGVDTKPEVVPLVKAAGEQLAGIFNITRSPDGTFDISLVVKGGPQHVLRAMSHEGQIVVKSQLPGDASAGDRWAITQTGNLEYFSIQRQDSSECWSASETGAQVHVQAASHESADQHWKLTSVSDLSPSEPVTPPSGNYIIKNTDFGHINIDARGNVVAASEGMTWYIEPIFIALFSDGPVWNPWPMIHLLSGHARLGSAVASSDTDTDRGKTLLALRSSSEVATPWILEPSDTEGVFRISTADTPKVYWYLESGEPSTNVVLGTDPTGPGYDWELISVQA</sequence>
<organism evidence="1 2">
    <name type="scientific">Hypsizygus marmoreus</name>
    <name type="common">White beech mushroom</name>
    <name type="synonym">Agaricus marmoreus</name>
    <dbReference type="NCBI Taxonomy" id="39966"/>
    <lineage>
        <taxon>Eukaryota</taxon>
        <taxon>Fungi</taxon>
        <taxon>Dikarya</taxon>
        <taxon>Basidiomycota</taxon>
        <taxon>Agaricomycotina</taxon>
        <taxon>Agaricomycetes</taxon>
        <taxon>Agaricomycetidae</taxon>
        <taxon>Agaricales</taxon>
        <taxon>Tricholomatineae</taxon>
        <taxon>Lyophyllaceae</taxon>
        <taxon>Hypsizygus</taxon>
    </lineage>
</organism>
<keyword evidence="2" id="KW-1185">Reference proteome</keyword>
<dbReference type="CDD" id="cd00161">
    <property type="entry name" value="beta-trefoil_Ricin-like"/>
    <property type="match status" value="1"/>
</dbReference>
<dbReference type="Gene3D" id="2.80.10.50">
    <property type="match status" value="1"/>
</dbReference>
<dbReference type="AlphaFoldDB" id="A0A369KG24"/>
<name>A0A369KG24_HYPMA</name>
<reference evidence="1" key="1">
    <citation type="submission" date="2018-04" db="EMBL/GenBank/DDBJ databases">
        <title>Whole genome sequencing of Hypsizygus marmoreus.</title>
        <authorList>
            <person name="Choi I.-G."/>
            <person name="Min B."/>
            <person name="Kim J.-G."/>
            <person name="Kim S."/>
            <person name="Oh Y.-L."/>
            <person name="Kong W.-S."/>
            <person name="Park H."/>
            <person name="Jeong J."/>
            <person name="Song E.-S."/>
        </authorList>
    </citation>
    <scope>NUCLEOTIDE SEQUENCE [LARGE SCALE GENOMIC DNA]</scope>
    <source>
        <strain evidence="1">51987-8</strain>
    </source>
</reference>
<comment type="caution">
    <text evidence="1">The sequence shown here is derived from an EMBL/GenBank/DDBJ whole genome shotgun (WGS) entry which is preliminary data.</text>
</comment>
<dbReference type="SUPFAM" id="SSF50370">
    <property type="entry name" value="Ricin B-like lectins"/>
    <property type="match status" value="1"/>
</dbReference>
<dbReference type="EMBL" id="LUEZ02000004">
    <property type="protein sequence ID" value="RDB30733.1"/>
    <property type="molecule type" value="Genomic_DNA"/>
</dbReference>
<evidence type="ECO:0000313" key="1">
    <source>
        <dbReference type="EMBL" id="RDB30733.1"/>
    </source>
</evidence>
<dbReference type="Proteomes" id="UP000076154">
    <property type="component" value="Unassembled WGS sequence"/>
</dbReference>
<protein>
    <submittedName>
        <fullName evidence="1">Uncharacterized protein</fullName>
    </submittedName>
</protein>
<dbReference type="InterPro" id="IPR035992">
    <property type="entry name" value="Ricin_B-like_lectins"/>
</dbReference>
<gene>
    <name evidence="1" type="ORF">Hypma_005880</name>
</gene>